<dbReference type="AlphaFoldDB" id="A0A0P0WCN7"/>
<dbReference type="KEGG" id="dosa:Os04g0509800"/>
<protein>
    <submittedName>
        <fullName evidence="2">Os04g0509800 protein</fullName>
    </submittedName>
</protein>
<dbReference type="EMBL" id="AP008210">
    <property type="protein sequence ID" value="BAF15196.1"/>
    <property type="molecule type" value="Genomic_DNA"/>
</dbReference>
<sequence>HAPPPRLPPLRPQFLHAQHHAPCPRLLPRPGLRPQLLLPVRRDSGSSGGGGSYSPHSLPGTRVWERGRGTKELEPCRAPSSPAGELEGRRTARRAPWPTGERAGVTPSSPAGAAPVRQPSVCGPCEAPLRACRLPRASFLARRRPPFHW</sequence>
<accession>A0A0P0WCN7</accession>
<gene>
    <name evidence="2" type="ordered locus">Os04g0509800</name>
</gene>
<evidence type="ECO:0000313" key="2">
    <source>
        <dbReference type="EMBL" id="BAF15196.1"/>
    </source>
</evidence>
<organism evidence="2 3">
    <name type="scientific">Oryza sativa subsp. japonica</name>
    <name type="common">Rice</name>
    <dbReference type="NCBI Taxonomy" id="39947"/>
    <lineage>
        <taxon>Eukaryota</taxon>
        <taxon>Viridiplantae</taxon>
        <taxon>Streptophyta</taxon>
        <taxon>Embryophyta</taxon>
        <taxon>Tracheophyta</taxon>
        <taxon>Spermatophyta</taxon>
        <taxon>Magnoliopsida</taxon>
        <taxon>Liliopsida</taxon>
        <taxon>Poales</taxon>
        <taxon>Poaceae</taxon>
        <taxon>BOP clade</taxon>
        <taxon>Oryzoideae</taxon>
        <taxon>Oryzeae</taxon>
        <taxon>Oryzinae</taxon>
        <taxon>Oryza</taxon>
        <taxon>Oryza sativa</taxon>
    </lineage>
</organism>
<dbReference type="Proteomes" id="UP000000763">
    <property type="component" value="Chromosome 4"/>
</dbReference>
<reference evidence="3" key="2">
    <citation type="journal article" date="2008" name="Nucleic Acids Res.">
        <title>The rice annotation project database (RAP-DB): 2008 update.</title>
        <authorList>
            <consortium name="The rice annotation project (RAP)"/>
        </authorList>
    </citation>
    <scope>GENOME REANNOTATION</scope>
    <source>
        <strain evidence="3">cv. Nipponbare</strain>
    </source>
</reference>
<feature type="non-terminal residue" evidence="2">
    <location>
        <position position="1"/>
    </location>
</feature>
<feature type="compositionally biased region" description="Pro residues" evidence="1">
    <location>
        <begin position="1"/>
        <end position="11"/>
    </location>
</feature>
<feature type="region of interest" description="Disordered" evidence="1">
    <location>
        <begin position="1"/>
        <end position="120"/>
    </location>
</feature>
<feature type="compositionally biased region" description="Basic and acidic residues" evidence="1">
    <location>
        <begin position="63"/>
        <end position="75"/>
    </location>
</feature>
<name>A0A0P0WCN7_ORYSJ</name>
<feature type="compositionally biased region" description="Low complexity" evidence="1">
    <location>
        <begin position="23"/>
        <end position="39"/>
    </location>
</feature>
<evidence type="ECO:0000256" key="1">
    <source>
        <dbReference type="SAM" id="MobiDB-lite"/>
    </source>
</evidence>
<reference evidence="2 3" key="1">
    <citation type="journal article" date="2005" name="Nature">
        <title>The map-based sequence of the rice genome.</title>
        <authorList>
            <consortium name="International rice genome sequencing project (IRGSP)"/>
            <person name="Matsumoto T."/>
            <person name="Wu J."/>
            <person name="Kanamori H."/>
            <person name="Katayose Y."/>
            <person name="Fujisawa M."/>
            <person name="Namiki N."/>
            <person name="Mizuno H."/>
            <person name="Yamamoto K."/>
            <person name="Antonio B.A."/>
            <person name="Baba T."/>
            <person name="Sakata K."/>
            <person name="Nagamura Y."/>
            <person name="Aoki H."/>
            <person name="Arikawa K."/>
            <person name="Arita K."/>
            <person name="Bito T."/>
            <person name="Chiden Y."/>
            <person name="Fujitsuka N."/>
            <person name="Fukunaka R."/>
            <person name="Hamada M."/>
            <person name="Harada C."/>
            <person name="Hayashi A."/>
            <person name="Hijishita S."/>
            <person name="Honda M."/>
            <person name="Hosokawa S."/>
            <person name="Ichikawa Y."/>
            <person name="Idonuma A."/>
            <person name="Iijima M."/>
            <person name="Ikeda M."/>
            <person name="Ikeno M."/>
            <person name="Ito K."/>
            <person name="Ito S."/>
            <person name="Ito T."/>
            <person name="Ito Y."/>
            <person name="Ito Y."/>
            <person name="Iwabuchi A."/>
            <person name="Kamiya K."/>
            <person name="Karasawa W."/>
            <person name="Kurita K."/>
            <person name="Katagiri S."/>
            <person name="Kikuta A."/>
            <person name="Kobayashi H."/>
            <person name="Kobayashi N."/>
            <person name="Machita K."/>
            <person name="Maehara T."/>
            <person name="Masukawa M."/>
            <person name="Mizubayashi T."/>
            <person name="Mukai Y."/>
            <person name="Nagasaki H."/>
            <person name="Nagata Y."/>
            <person name="Naito S."/>
            <person name="Nakashima M."/>
            <person name="Nakama Y."/>
            <person name="Nakamichi Y."/>
            <person name="Nakamura M."/>
            <person name="Meguro A."/>
            <person name="Negishi M."/>
            <person name="Ohta I."/>
            <person name="Ohta T."/>
            <person name="Okamoto M."/>
            <person name="Ono N."/>
            <person name="Saji S."/>
            <person name="Sakaguchi M."/>
            <person name="Sakai K."/>
            <person name="Shibata M."/>
            <person name="Shimokawa T."/>
            <person name="Song J."/>
            <person name="Takazaki Y."/>
            <person name="Terasawa K."/>
            <person name="Tsugane M."/>
            <person name="Tsuji K."/>
            <person name="Ueda S."/>
            <person name="Waki K."/>
            <person name="Yamagata H."/>
            <person name="Yamamoto M."/>
            <person name="Yamamoto S."/>
            <person name="Yamane H."/>
            <person name="Yoshiki S."/>
            <person name="Yoshihara R."/>
            <person name="Yukawa K."/>
            <person name="Zhong H."/>
            <person name="Yano M."/>
            <person name="Yuan Q."/>
            <person name="Ouyang S."/>
            <person name="Liu J."/>
            <person name="Jones K.M."/>
            <person name="Gansberger K."/>
            <person name="Moffat K."/>
            <person name="Hill J."/>
            <person name="Bera J."/>
            <person name="Fadrosh D."/>
            <person name="Jin S."/>
            <person name="Johri S."/>
            <person name="Kim M."/>
            <person name="Overton L."/>
            <person name="Reardon M."/>
            <person name="Tsitrin T."/>
            <person name="Vuong H."/>
            <person name="Weaver B."/>
            <person name="Ciecko A."/>
            <person name="Tallon L."/>
            <person name="Jackson J."/>
            <person name="Pai G."/>
            <person name="Aken S.V."/>
            <person name="Utterback T."/>
            <person name="Reidmuller S."/>
            <person name="Feldblyum T."/>
            <person name="Hsiao J."/>
            <person name="Zismann V."/>
            <person name="Iobst S."/>
            <person name="de Vazeille A.R."/>
            <person name="Buell C.R."/>
            <person name="Ying K."/>
            <person name="Li Y."/>
            <person name="Lu T."/>
            <person name="Huang Y."/>
            <person name="Zhao Q."/>
            <person name="Feng Q."/>
            <person name="Zhang L."/>
            <person name="Zhu J."/>
            <person name="Weng Q."/>
            <person name="Mu J."/>
            <person name="Lu Y."/>
            <person name="Fan D."/>
            <person name="Liu Y."/>
            <person name="Guan J."/>
            <person name="Zhang Y."/>
            <person name="Yu S."/>
            <person name="Liu X."/>
            <person name="Zhang Y."/>
            <person name="Hong G."/>
            <person name="Han B."/>
            <person name="Choisne N."/>
            <person name="Demange N."/>
            <person name="Orjeda G."/>
            <person name="Samain S."/>
            <person name="Cattolico L."/>
            <person name="Pelletier E."/>
            <person name="Couloux A."/>
            <person name="Segurens B."/>
            <person name="Wincker P."/>
            <person name="D'Hont A."/>
            <person name="Scarpelli C."/>
            <person name="Weissenbach J."/>
            <person name="Salanoubat M."/>
            <person name="Quetier F."/>
            <person name="Yu Y."/>
            <person name="Kim H.R."/>
            <person name="Rambo T."/>
            <person name="Currie J."/>
            <person name="Collura K."/>
            <person name="Luo M."/>
            <person name="Yang T."/>
            <person name="Ammiraju J.S.S."/>
            <person name="Engler F."/>
            <person name="Soderlund C."/>
            <person name="Wing R.A."/>
            <person name="Palmer L.E."/>
            <person name="de la Bastide M."/>
            <person name="Spiegel L."/>
            <person name="Nascimento L."/>
            <person name="Zutavern T."/>
            <person name="O'Shaughnessy A."/>
            <person name="Dike S."/>
            <person name="Dedhia N."/>
            <person name="Preston R."/>
            <person name="Balija V."/>
            <person name="McCombie W.R."/>
            <person name="Chow T."/>
            <person name="Chen H."/>
            <person name="Chung M."/>
            <person name="Chen C."/>
            <person name="Shaw J."/>
            <person name="Wu H."/>
            <person name="Hsiao K."/>
            <person name="Chao Y."/>
            <person name="Chu M."/>
            <person name="Cheng C."/>
            <person name="Hour A."/>
            <person name="Lee P."/>
            <person name="Lin S."/>
            <person name="Lin Y."/>
            <person name="Liou J."/>
            <person name="Liu S."/>
            <person name="Hsing Y."/>
            <person name="Raghuvanshi S."/>
            <person name="Mohanty A."/>
            <person name="Bharti A.K."/>
            <person name="Gaur A."/>
            <person name="Gupta V."/>
            <person name="Kumar D."/>
            <person name="Ravi V."/>
            <person name="Vij S."/>
            <person name="Kapur A."/>
            <person name="Khurana P."/>
            <person name="Khurana P."/>
            <person name="Khurana J.P."/>
            <person name="Tyagi A.K."/>
            <person name="Gaikwad K."/>
            <person name="Singh A."/>
            <person name="Dalal V."/>
            <person name="Srivastava S."/>
            <person name="Dixit A."/>
            <person name="Pal A.K."/>
            <person name="Ghazi I.A."/>
            <person name="Yadav M."/>
            <person name="Pandit A."/>
            <person name="Bhargava A."/>
            <person name="Sureshbabu K."/>
            <person name="Batra K."/>
            <person name="Sharma T.R."/>
            <person name="Mohapatra T."/>
            <person name="Singh N.K."/>
            <person name="Messing J."/>
            <person name="Nelson A.B."/>
            <person name="Fuks G."/>
            <person name="Kavchok S."/>
            <person name="Keizer G."/>
            <person name="Linton E."/>
            <person name="Llaca V."/>
            <person name="Song R."/>
            <person name="Tanyolac B."/>
            <person name="Young S."/>
            <person name="Ho-Il K."/>
            <person name="Hahn J.H."/>
            <person name="Sangsakoo G."/>
            <person name="Vanavichit A."/>
            <person name="de Mattos Luiz.A.T."/>
            <person name="Zimmer P.D."/>
            <person name="Malone G."/>
            <person name="Dellagostin O."/>
            <person name="de Oliveira A.C."/>
            <person name="Bevan M."/>
            <person name="Bancroft I."/>
            <person name="Minx P."/>
            <person name="Cordum H."/>
            <person name="Wilson R."/>
            <person name="Cheng Z."/>
            <person name="Jin W."/>
            <person name="Jiang J."/>
            <person name="Leong S.A."/>
            <person name="Iwama H."/>
            <person name="Gojobori T."/>
            <person name="Itoh T."/>
            <person name="Niimura Y."/>
            <person name="Fujii Y."/>
            <person name="Habara T."/>
            <person name="Sakai H."/>
            <person name="Sato Y."/>
            <person name="Wilson G."/>
            <person name="Kumar K."/>
            <person name="McCouch S."/>
            <person name="Juretic N."/>
            <person name="Hoen D."/>
            <person name="Wright S."/>
            <person name="Bruskiewich R."/>
            <person name="Bureau T."/>
            <person name="Miyao A."/>
            <person name="Hirochika H."/>
            <person name="Nishikawa T."/>
            <person name="Kadowaki K."/>
            <person name="Sugiura M."/>
            <person name="Burr B."/>
            <person name="Sasaki T."/>
        </authorList>
    </citation>
    <scope>NUCLEOTIDE SEQUENCE [LARGE SCALE GENOMIC DNA]</scope>
    <source>
        <strain evidence="3">cv. Nipponbare</strain>
    </source>
</reference>
<proteinExistence type="predicted"/>
<evidence type="ECO:0000313" key="3">
    <source>
        <dbReference type="Proteomes" id="UP000000763"/>
    </source>
</evidence>
<dbReference type="Gramene" id="Os04t0509800-01">
    <property type="protein sequence ID" value="Os04t0509800-01"/>
    <property type="gene ID" value="Os04g0509800"/>
</dbReference>